<dbReference type="InterPro" id="IPR000835">
    <property type="entry name" value="HTH_MarR-typ"/>
</dbReference>
<dbReference type="RefSeq" id="WP_215626405.1">
    <property type="nucleotide sequence ID" value="NZ_CP067089.2"/>
</dbReference>
<evidence type="ECO:0000259" key="4">
    <source>
        <dbReference type="PROSITE" id="PS50995"/>
    </source>
</evidence>
<gene>
    <name evidence="5" type="ORF">JFL75_19560</name>
</gene>
<dbReference type="PROSITE" id="PS50995">
    <property type="entry name" value="HTH_MARR_2"/>
    <property type="match status" value="1"/>
</dbReference>
<dbReference type="GO" id="GO:0003677">
    <property type="term" value="F:DNA binding"/>
    <property type="evidence" value="ECO:0007669"/>
    <property type="project" value="UniProtKB-KW"/>
</dbReference>
<dbReference type="Pfam" id="PF12802">
    <property type="entry name" value="MarR_2"/>
    <property type="match status" value="1"/>
</dbReference>
<sequence length="147" mass="16797">MTTIPGLAKAYYDTWRSMSIFHRIINEPNRSYSLNIRAILVLYNQKKCTLNKLAKTLGLKASACSNRVNQLVTQGLVDRVANDSDRREILVTLTPQGTKMAENEMDRRYEAMNTAFSQLTQEEQKSLLQSCTTMQEALARIFLDMDI</sequence>
<dbReference type="EMBL" id="CP067089">
    <property type="protein sequence ID" value="QQO09100.1"/>
    <property type="molecule type" value="Genomic_DNA"/>
</dbReference>
<dbReference type="InterPro" id="IPR039422">
    <property type="entry name" value="MarR/SlyA-like"/>
</dbReference>
<keyword evidence="2" id="KW-0238">DNA-binding</keyword>
<dbReference type="Proteomes" id="UP000595917">
    <property type="component" value="Chromosome"/>
</dbReference>
<evidence type="ECO:0000256" key="1">
    <source>
        <dbReference type="ARBA" id="ARBA00023015"/>
    </source>
</evidence>
<dbReference type="PRINTS" id="PR00598">
    <property type="entry name" value="HTHMARR"/>
</dbReference>
<keyword evidence="1" id="KW-0805">Transcription regulation</keyword>
<organism evidence="5 6">
    <name type="scientific">Breznakiella homolactica</name>
    <dbReference type="NCBI Taxonomy" id="2798577"/>
    <lineage>
        <taxon>Bacteria</taxon>
        <taxon>Pseudomonadati</taxon>
        <taxon>Spirochaetota</taxon>
        <taxon>Spirochaetia</taxon>
        <taxon>Spirochaetales</taxon>
        <taxon>Breznakiellaceae</taxon>
        <taxon>Breznakiella</taxon>
    </lineage>
</organism>
<accession>A0A7T7XMJ8</accession>
<dbReference type="PROSITE" id="PS01117">
    <property type="entry name" value="HTH_MARR_1"/>
    <property type="match status" value="1"/>
</dbReference>
<protein>
    <submittedName>
        <fullName evidence="5">Winged helix-turn-helix transcriptional regulator</fullName>
    </submittedName>
</protein>
<keyword evidence="3" id="KW-0804">Transcription</keyword>
<evidence type="ECO:0000256" key="2">
    <source>
        <dbReference type="ARBA" id="ARBA00023125"/>
    </source>
</evidence>
<dbReference type="GO" id="GO:0003700">
    <property type="term" value="F:DNA-binding transcription factor activity"/>
    <property type="evidence" value="ECO:0007669"/>
    <property type="project" value="InterPro"/>
</dbReference>
<dbReference type="PANTHER" id="PTHR33164">
    <property type="entry name" value="TRANSCRIPTIONAL REGULATOR, MARR FAMILY"/>
    <property type="match status" value="1"/>
</dbReference>
<proteinExistence type="predicted"/>
<evidence type="ECO:0000313" key="6">
    <source>
        <dbReference type="Proteomes" id="UP000595917"/>
    </source>
</evidence>
<reference evidence="5" key="1">
    <citation type="submission" date="2021-01" db="EMBL/GenBank/DDBJ databases">
        <title>Description of Breznakiella homolactica.</title>
        <authorList>
            <person name="Song Y."/>
            <person name="Brune A."/>
        </authorList>
    </citation>
    <scope>NUCLEOTIDE SEQUENCE</scope>
    <source>
        <strain evidence="5">RmG30</strain>
    </source>
</reference>
<name>A0A7T7XMJ8_9SPIR</name>
<dbReference type="InterPro" id="IPR036390">
    <property type="entry name" value="WH_DNA-bd_sf"/>
</dbReference>
<dbReference type="AlphaFoldDB" id="A0A7T7XMJ8"/>
<evidence type="ECO:0000313" key="5">
    <source>
        <dbReference type="EMBL" id="QQO09100.1"/>
    </source>
</evidence>
<keyword evidence="6" id="KW-1185">Reference proteome</keyword>
<dbReference type="SMART" id="SM00347">
    <property type="entry name" value="HTH_MARR"/>
    <property type="match status" value="1"/>
</dbReference>
<dbReference type="GO" id="GO:0006950">
    <property type="term" value="P:response to stress"/>
    <property type="evidence" value="ECO:0007669"/>
    <property type="project" value="TreeGrafter"/>
</dbReference>
<evidence type="ECO:0000256" key="3">
    <source>
        <dbReference type="ARBA" id="ARBA00023163"/>
    </source>
</evidence>
<dbReference type="PANTHER" id="PTHR33164:SF43">
    <property type="entry name" value="HTH-TYPE TRANSCRIPTIONAL REPRESSOR YETL"/>
    <property type="match status" value="1"/>
</dbReference>
<feature type="domain" description="HTH marR-type" evidence="4">
    <location>
        <begin position="1"/>
        <end position="136"/>
    </location>
</feature>
<dbReference type="Gene3D" id="1.10.10.10">
    <property type="entry name" value="Winged helix-like DNA-binding domain superfamily/Winged helix DNA-binding domain"/>
    <property type="match status" value="1"/>
</dbReference>
<dbReference type="InterPro" id="IPR023187">
    <property type="entry name" value="Tscrpt_reg_MarR-type_CS"/>
</dbReference>
<dbReference type="KEGG" id="bhc:JFL75_19560"/>
<dbReference type="InterPro" id="IPR036388">
    <property type="entry name" value="WH-like_DNA-bd_sf"/>
</dbReference>
<dbReference type="SUPFAM" id="SSF46785">
    <property type="entry name" value="Winged helix' DNA-binding domain"/>
    <property type="match status" value="1"/>
</dbReference>